<dbReference type="RefSeq" id="WP_310456684.1">
    <property type="nucleotide sequence ID" value="NZ_JAVKPH010000006.1"/>
</dbReference>
<keyword evidence="2" id="KW-0274">FAD</keyword>
<keyword evidence="6" id="KW-1185">Reference proteome</keyword>
<dbReference type="Gene3D" id="3.30.390.50">
    <property type="entry name" value="CO dehydrogenase flavoprotein, C-terminal domain"/>
    <property type="match status" value="1"/>
</dbReference>
<accession>A0ABU1F6D4</accession>
<comment type="caution">
    <text evidence="5">The sequence shown here is derived from an EMBL/GenBank/DDBJ whole genome shotgun (WGS) entry which is preliminary data.</text>
</comment>
<evidence type="ECO:0000256" key="2">
    <source>
        <dbReference type="ARBA" id="ARBA00022827"/>
    </source>
</evidence>
<dbReference type="InterPro" id="IPR002346">
    <property type="entry name" value="Mopterin_DH_FAD-bd"/>
</dbReference>
<keyword evidence="1" id="KW-0285">Flavoprotein</keyword>
<sequence>MSLPDFIYRRPKTLAEALAILADDADARALAGGQTLLPALKQRLARPSQLVDLQDIPDLRGVTVGADAVTIGAMTPHHVTATDPAVGRAIPALAHLAGGIAHPQVRHRGTMGGSIANNDPAADYPAALVGLGATVQTTRRRIAADDFFTGLFLTALEPGELVLSIRFPRPRRAGYHKFPSLASGYVTTGAFVSEGPAGIRVAVNGAGPCVFRQADAEARLTRDFTPAALTGFAQPTEGLNSDLHAHARYRAQLVAVAIARALDMALAQPVPEPETLP</sequence>
<dbReference type="SUPFAM" id="SSF56176">
    <property type="entry name" value="FAD-binding/transporter-associated domain-like"/>
    <property type="match status" value="1"/>
</dbReference>
<reference evidence="5 6" key="1">
    <citation type="submission" date="2023-09" db="EMBL/GenBank/DDBJ databases">
        <title>Xinfangfangia sedmenti sp. nov., isolated the sedment.</title>
        <authorList>
            <person name="Xu L."/>
        </authorList>
    </citation>
    <scope>NUCLEOTIDE SEQUENCE [LARGE SCALE GENOMIC DNA]</scope>
    <source>
        <strain evidence="5 6">LG-4</strain>
    </source>
</reference>
<dbReference type="PANTHER" id="PTHR42659:SF2">
    <property type="entry name" value="XANTHINE DEHYDROGENASE SUBUNIT C-RELATED"/>
    <property type="match status" value="1"/>
</dbReference>
<keyword evidence="3" id="KW-0560">Oxidoreductase</keyword>
<dbReference type="SUPFAM" id="SSF55447">
    <property type="entry name" value="CO dehydrogenase flavoprotein C-terminal domain-like"/>
    <property type="match status" value="1"/>
</dbReference>
<dbReference type="InterPro" id="IPR016169">
    <property type="entry name" value="FAD-bd_PCMH_sub2"/>
</dbReference>
<dbReference type="InterPro" id="IPR016166">
    <property type="entry name" value="FAD-bd_PCMH"/>
</dbReference>
<proteinExistence type="predicted"/>
<protein>
    <submittedName>
        <fullName evidence="5">FAD binding domain-containing protein</fullName>
    </submittedName>
</protein>
<dbReference type="PANTHER" id="PTHR42659">
    <property type="entry name" value="XANTHINE DEHYDROGENASE SUBUNIT C-RELATED"/>
    <property type="match status" value="1"/>
</dbReference>
<dbReference type="PROSITE" id="PS51387">
    <property type="entry name" value="FAD_PCMH"/>
    <property type="match status" value="1"/>
</dbReference>
<evidence type="ECO:0000259" key="4">
    <source>
        <dbReference type="PROSITE" id="PS51387"/>
    </source>
</evidence>
<dbReference type="InterPro" id="IPR005107">
    <property type="entry name" value="CO_DH_flav_C"/>
</dbReference>
<evidence type="ECO:0000313" key="5">
    <source>
        <dbReference type="EMBL" id="MDR5652436.1"/>
    </source>
</evidence>
<dbReference type="InterPro" id="IPR016167">
    <property type="entry name" value="FAD-bd_PCMH_sub1"/>
</dbReference>
<dbReference type="InterPro" id="IPR036683">
    <property type="entry name" value="CO_DH_flav_C_dom_sf"/>
</dbReference>
<dbReference type="Gene3D" id="3.30.43.10">
    <property type="entry name" value="Uridine Diphospho-n-acetylenolpyruvylglucosamine Reductase, domain 2"/>
    <property type="match status" value="1"/>
</dbReference>
<dbReference type="InterPro" id="IPR051312">
    <property type="entry name" value="Diverse_Substr_Oxidored"/>
</dbReference>
<dbReference type="Proteomes" id="UP001247754">
    <property type="component" value="Unassembled WGS sequence"/>
</dbReference>
<gene>
    <name evidence="5" type="ORF">RGD00_07465</name>
</gene>
<dbReference type="Gene3D" id="3.30.465.10">
    <property type="match status" value="1"/>
</dbReference>
<organism evidence="5 6">
    <name type="scientific">Ruixingdingia sedimenti</name>
    <dbReference type="NCBI Taxonomy" id="3073604"/>
    <lineage>
        <taxon>Bacteria</taxon>
        <taxon>Pseudomonadati</taxon>
        <taxon>Pseudomonadota</taxon>
        <taxon>Alphaproteobacteria</taxon>
        <taxon>Rhodobacterales</taxon>
        <taxon>Paracoccaceae</taxon>
        <taxon>Ruixingdingia</taxon>
    </lineage>
</organism>
<dbReference type="SMART" id="SM01092">
    <property type="entry name" value="CO_deh_flav_C"/>
    <property type="match status" value="1"/>
</dbReference>
<evidence type="ECO:0000256" key="1">
    <source>
        <dbReference type="ARBA" id="ARBA00022630"/>
    </source>
</evidence>
<feature type="domain" description="FAD-binding PCMH-type" evidence="4">
    <location>
        <begin position="1"/>
        <end position="172"/>
    </location>
</feature>
<dbReference type="Pfam" id="PF00941">
    <property type="entry name" value="FAD_binding_5"/>
    <property type="match status" value="1"/>
</dbReference>
<evidence type="ECO:0000256" key="3">
    <source>
        <dbReference type="ARBA" id="ARBA00023002"/>
    </source>
</evidence>
<dbReference type="InterPro" id="IPR036318">
    <property type="entry name" value="FAD-bd_PCMH-like_sf"/>
</dbReference>
<name>A0ABU1F6D4_9RHOB</name>
<evidence type="ECO:0000313" key="6">
    <source>
        <dbReference type="Proteomes" id="UP001247754"/>
    </source>
</evidence>
<dbReference type="EMBL" id="JAVKPH010000006">
    <property type="protein sequence ID" value="MDR5652436.1"/>
    <property type="molecule type" value="Genomic_DNA"/>
</dbReference>